<dbReference type="Proteomes" id="UP000632273">
    <property type="component" value="Unassembled WGS sequence"/>
</dbReference>
<evidence type="ECO:0000313" key="4">
    <source>
        <dbReference type="Proteomes" id="UP000632273"/>
    </source>
</evidence>
<evidence type="ECO:0000313" key="3">
    <source>
        <dbReference type="EMBL" id="GGF13810.1"/>
    </source>
</evidence>
<feature type="compositionally biased region" description="Low complexity" evidence="1">
    <location>
        <begin position="123"/>
        <end position="146"/>
    </location>
</feature>
<feature type="domain" description="DUF6565" evidence="2">
    <location>
        <begin position="179"/>
        <end position="232"/>
    </location>
</feature>
<reference evidence="4" key="1">
    <citation type="journal article" date="2019" name="Int. J. Syst. Evol. Microbiol.">
        <title>The Global Catalogue of Microorganisms (GCM) 10K type strain sequencing project: providing services to taxonomists for standard genome sequencing and annotation.</title>
        <authorList>
            <consortium name="The Broad Institute Genomics Platform"/>
            <consortium name="The Broad Institute Genome Sequencing Center for Infectious Disease"/>
            <person name="Wu L."/>
            <person name="Ma J."/>
        </authorList>
    </citation>
    <scope>NUCLEOTIDE SEQUENCE [LARGE SCALE GENOMIC DNA]</scope>
    <source>
        <strain evidence="4">CGMCC 1.15197</strain>
    </source>
</reference>
<sequence length="313" mass="34074">MLKKILTINALTLLLAVGGVSLSQTGCSQADKKEASQETDEAYNNFKTFVANTEASAKDVANETQEEYDQQTAKLKADYDSAVAAIDRDADKYDDTRRAELEQLRARYTTAYDAREQAWRNRAGATDTTTLSTTTTTTTTSTASSAPSKLGKYYKPSSPAAAMTAANARTTYEAFVQRVKQNEDRYDIDDWRNINAEWRAMDTKYDQIKGNISGSDKAEITKEKLKYAAFKSFDKAEARGSQVGDLVTGKKEEAKAKGEGVELKQSAQNTGKDVGNAAKNVANGAEKVGKKVGGAVKGAFKDVKEEVKGDKKD</sequence>
<feature type="compositionally biased region" description="Basic and acidic residues" evidence="1">
    <location>
        <begin position="248"/>
        <end position="262"/>
    </location>
</feature>
<name>A0ABQ1UBH0_9BACT</name>
<feature type="region of interest" description="Disordered" evidence="1">
    <location>
        <begin position="120"/>
        <end position="150"/>
    </location>
</feature>
<protein>
    <recommendedName>
        <fullName evidence="2">DUF6565 domain-containing protein</fullName>
    </recommendedName>
</protein>
<dbReference type="RefSeq" id="WP_188814457.1">
    <property type="nucleotide sequence ID" value="NZ_BMHT01000004.1"/>
</dbReference>
<accession>A0ABQ1UBH0</accession>
<comment type="caution">
    <text evidence="3">The sequence shown here is derived from an EMBL/GenBank/DDBJ whole genome shotgun (WGS) entry which is preliminary data.</text>
</comment>
<gene>
    <name evidence="3" type="ORF">GCM10011383_26320</name>
</gene>
<proteinExistence type="predicted"/>
<evidence type="ECO:0000256" key="1">
    <source>
        <dbReference type="SAM" id="MobiDB-lite"/>
    </source>
</evidence>
<feature type="region of interest" description="Disordered" evidence="1">
    <location>
        <begin position="243"/>
        <end position="278"/>
    </location>
</feature>
<organism evidence="3 4">
    <name type="scientific">Hymenobacter cavernae</name>
    <dbReference type="NCBI Taxonomy" id="2044852"/>
    <lineage>
        <taxon>Bacteria</taxon>
        <taxon>Pseudomonadati</taxon>
        <taxon>Bacteroidota</taxon>
        <taxon>Cytophagia</taxon>
        <taxon>Cytophagales</taxon>
        <taxon>Hymenobacteraceae</taxon>
        <taxon>Hymenobacter</taxon>
    </lineage>
</organism>
<dbReference type="EMBL" id="BMHT01000004">
    <property type="protein sequence ID" value="GGF13810.1"/>
    <property type="molecule type" value="Genomic_DNA"/>
</dbReference>
<dbReference type="Pfam" id="PF20203">
    <property type="entry name" value="DUF6565"/>
    <property type="match status" value="1"/>
</dbReference>
<dbReference type="InterPro" id="IPR046695">
    <property type="entry name" value="DUF6565"/>
</dbReference>
<keyword evidence="4" id="KW-1185">Reference proteome</keyword>
<evidence type="ECO:0000259" key="2">
    <source>
        <dbReference type="Pfam" id="PF20203"/>
    </source>
</evidence>